<proteinExistence type="predicted"/>
<evidence type="ECO:0000313" key="2">
    <source>
        <dbReference type="Proteomes" id="UP000237105"/>
    </source>
</evidence>
<dbReference type="OrthoDB" id="10512016at2759"/>
<dbReference type="EMBL" id="JXTB01000029">
    <property type="protein sequence ID" value="PON74351.1"/>
    <property type="molecule type" value="Genomic_DNA"/>
</dbReference>
<dbReference type="Proteomes" id="UP000237105">
    <property type="component" value="Unassembled WGS sequence"/>
</dbReference>
<organism evidence="1 2">
    <name type="scientific">Parasponia andersonii</name>
    <name type="common">Sponia andersonii</name>
    <dbReference type="NCBI Taxonomy" id="3476"/>
    <lineage>
        <taxon>Eukaryota</taxon>
        <taxon>Viridiplantae</taxon>
        <taxon>Streptophyta</taxon>
        <taxon>Embryophyta</taxon>
        <taxon>Tracheophyta</taxon>
        <taxon>Spermatophyta</taxon>
        <taxon>Magnoliopsida</taxon>
        <taxon>eudicotyledons</taxon>
        <taxon>Gunneridae</taxon>
        <taxon>Pentapetalae</taxon>
        <taxon>rosids</taxon>
        <taxon>fabids</taxon>
        <taxon>Rosales</taxon>
        <taxon>Cannabaceae</taxon>
        <taxon>Parasponia</taxon>
    </lineage>
</organism>
<reference evidence="2" key="1">
    <citation type="submission" date="2016-06" db="EMBL/GenBank/DDBJ databases">
        <title>Parallel loss of symbiosis genes in relatives of nitrogen-fixing non-legume Parasponia.</title>
        <authorList>
            <person name="Van Velzen R."/>
            <person name="Holmer R."/>
            <person name="Bu F."/>
            <person name="Rutten L."/>
            <person name="Van Zeijl A."/>
            <person name="Liu W."/>
            <person name="Santuari L."/>
            <person name="Cao Q."/>
            <person name="Sharma T."/>
            <person name="Shen D."/>
            <person name="Roswanjaya Y."/>
            <person name="Wardhani T."/>
            <person name="Kalhor M.S."/>
            <person name="Jansen J."/>
            <person name="Van den Hoogen J."/>
            <person name="Gungor B."/>
            <person name="Hartog M."/>
            <person name="Hontelez J."/>
            <person name="Verver J."/>
            <person name="Yang W.-C."/>
            <person name="Schijlen E."/>
            <person name="Repin R."/>
            <person name="Schilthuizen M."/>
            <person name="Schranz E."/>
            <person name="Heidstra R."/>
            <person name="Miyata K."/>
            <person name="Fedorova E."/>
            <person name="Kohlen W."/>
            <person name="Bisseling T."/>
            <person name="Smit S."/>
            <person name="Geurts R."/>
        </authorList>
    </citation>
    <scope>NUCLEOTIDE SEQUENCE [LARGE SCALE GENOMIC DNA]</scope>
    <source>
        <strain evidence="2">cv. WU1-14</strain>
    </source>
</reference>
<keyword evidence="2" id="KW-1185">Reference proteome</keyword>
<protein>
    <submittedName>
        <fullName evidence="1">Uncharacterized protein</fullName>
    </submittedName>
</protein>
<dbReference type="AlphaFoldDB" id="A0A2P5DM34"/>
<name>A0A2P5DM34_PARAD</name>
<gene>
    <name evidence="1" type="ORF">PanWU01x14_051830</name>
</gene>
<comment type="caution">
    <text evidence="1">The sequence shown here is derived from an EMBL/GenBank/DDBJ whole genome shotgun (WGS) entry which is preliminary data.</text>
</comment>
<sequence length="63" mass="7362">TQLSLYFTPQIRKSPQKTSRLELLLGFPPKPRPTPFNKIPSYPLTKARTATSRITHKMQEEFF</sequence>
<accession>A0A2P5DM34</accession>
<feature type="non-terminal residue" evidence="1">
    <location>
        <position position="1"/>
    </location>
</feature>
<evidence type="ECO:0000313" key="1">
    <source>
        <dbReference type="EMBL" id="PON74351.1"/>
    </source>
</evidence>